<dbReference type="Pfam" id="PF12739">
    <property type="entry name" value="TRAPPC-Trs85"/>
    <property type="match status" value="1"/>
</dbReference>
<evidence type="ECO:0000313" key="3">
    <source>
        <dbReference type="EMBL" id="WRT65667.1"/>
    </source>
</evidence>
<sequence>MPSPPLSIVQSLSPRIAVLTSQDVIQSCEANGCRGLEELLRPWEGGAERVSILSSTLTPTIHPTFPLRFVSFESVYVNPTLSAPNPDITVDLISSFVGAKKPEEEQHYPLTRSLLLSSRPLASHETFNHPVGILYAVSTATLDPLGMLNKLHTQSTATAAQNVPWMDGNTVLRFYVVIHDISTMGDDMATAHELLANVKKAYGPHSTLLVINSQIEHREPPMSPDISTHSSIPLPRPFTPEQSNPSALSQVYASALSSLTLSPMAAASASLGETAVSNTPFSPSRPVRRKLYGSKLSAEDTQRLAALVRELVGQSLVPWMEARVREWNEVYHANRRGITGRLFGAGRKFFGSRPNSPAPGTSPTGYNAVKGYYPMSAVEALSRRLADFAFMLRDYKFAGGVYDSLRKDFAQDRAWRYAAGATEMYGLCQLLSHPFFLPSSPPTMKPIPFTNLQHVEITSWLEQAVTAYHQHAPATHIQLDALRITVLYYECWKMIGEWRAVGAALVKGAGEADEVPSAVMIEEAAAADVKGGKSSNGKRRRAFHLALAARRYETAGLKTYSRRCLERASQLYRISPWTSAQDRIEYSLGRQAYTLGESDVAVEHFLRLLRREDTGVPGSQAGPLQDMAQAYEQLAARPELLAESYEKLKLPTPVFDSEKTRIIPSSESSYSGKSREKWTELEGQVLSTWDRKGKKPMTLLPDAKRIVVGEGETFQVELVAVNPLNSPVVLTDITLTIDPTEDITVETISEISLEPYETRVISLSVTPSWASTIHLSNVTFLFHRFFPCVQALTKKGRRLHGTKAQRLNPTYAEDTSLTVNVTSSRAGLHVELEGFPDRAYAGEEVEGRIRLFNRGKTQVENVGMIWNHVGLIRRKEDTKHSDTPFSIPNLIQPNTVMSIYQDKISPGEEREIPVIITLSNPRIMDMLGLITFSNPGDDPQTFATTVSYQIESLPIINVEAQVRLCEKTPLEFAIILETTNMSSEILQIDGVKGVSPIWETNPVQSFETLFPNQVLRSIIPVKKELSTKTDLCQSATIEALSKLVQGQPLDEISASLDSSTSIAGPSISTDDLPSYLAARRSHRLQQLTSSFPTISSISLAKLFPLIEPLDLDLVIKYSISDRQGQIFIHSLHPSPAFSLVEEIRKTINIAIASGNKSTRTMYEETSRLRQVLMDSVLDGVLAKEDDPVQVRIRVGERGKVKHDFKQNVAKKLPVNFEISNSSPLLPVRWILKLPRPSTTSLDNTLSPAQYTGLLTRKGTLKAGEKEEVIADLWIHEPCSIDLGGWELSTETGDVVDGLDWVVRNSWNRTGDEKILHVEDIA</sequence>
<name>A0ABZ1CZE6_9TREE</name>
<dbReference type="PANTHER" id="PTHR12975">
    <property type="entry name" value="TRANSPORT PROTEIN TRAPP"/>
    <property type="match status" value="1"/>
</dbReference>
<feature type="region of interest" description="Disordered" evidence="1">
    <location>
        <begin position="218"/>
        <end position="245"/>
    </location>
</feature>
<proteinExistence type="predicted"/>
<dbReference type="Pfam" id="PF24545">
    <property type="entry name" value="Ig_TPPC8_1st"/>
    <property type="match status" value="1"/>
</dbReference>
<dbReference type="InterPro" id="IPR024420">
    <property type="entry name" value="TRAPP_III_complex_Trs85"/>
</dbReference>
<feature type="domain" description="TPPC8 first Ig-like" evidence="2">
    <location>
        <begin position="671"/>
        <end position="838"/>
    </location>
</feature>
<dbReference type="PANTHER" id="PTHR12975:SF6">
    <property type="entry name" value="TRAFFICKING PROTEIN PARTICLE COMPLEX SUBUNIT 8"/>
    <property type="match status" value="1"/>
</dbReference>
<dbReference type="Proteomes" id="UP001329825">
    <property type="component" value="Chromosome 3"/>
</dbReference>
<accession>A0ABZ1CZE6</accession>
<keyword evidence="4" id="KW-1185">Reference proteome</keyword>
<evidence type="ECO:0000313" key="4">
    <source>
        <dbReference type="Proteomes" id="UP001329825"/>
    </source>
</evidence>
<evidence type="ECO:0000259" key="2">
    <source>
        <dbReference type="Pfam" id="PF24545"/>
    </source>
</evidence>
<protein>
    <recommendedName>
        <fullName evidence="2">TPPC8 first Ig-like domain-containing protein</fullName>
    </recommendedName>
</protein>
<dbReference type="InterPro" id="IPR058541">
    <property type="entry name" value="Ig_TPPC8_1st"/>
</dbReference>
<organism evidence="3 4">
    <name type="scientific">Kwoniella shivajii</name>
    <dbReference type="NCBI Taxonomy" id="564305"/>
    <lineage>
        <taxon>Eukaryota</taxon>
        <taxon>Fungi</taxon>
        <taxon>Dikarya</taxon>
        <taxon>Basidiomycota</taxon>
        <taxon>Agaricomycotina</taxon>
        <taxon>Tremellomycetes</taxon>
        <taxon>Tremellales</taxon>
        <taxon>Cryptococcaceae</taxon>
        <taxon>Kwoniella</taxon>
    </lineage>
</organism>
<evidence type="ECO:0000256" key="1">
    <source>
        <dbReference type="SAM" id="MobiDB-lite"/>
    </source>
</evidence>
<reference evidence="3 4" key="1">
    <citation type="submission" date="2024-01" db="EMBL/GenBank/DDBJ databases">
        <title>Comparative genomics of Cryptococcus and Kwoniella reveals pathogenesis evolution and contrasting modes of karyotype evolution via chromosome fusion or intercentromeric recombination.</title>
        <authorList>
            <person name="Coelho M.A."/>
            <person name="David-Palma M."/>
            <person name="Shea T."/>
            <person name="Bowers K."/>
            <person name="McGinley-Smith S."/>
            <person name="Mohammad A.W."/>
            <person name="Gnirke A."/>
            <person name="Yurkov A.M."/>
            <person name="Nowrousian M."/>
            <person name="Sun S."/>
            <person name="Cuomo C.A."/>
            <person name="Heitman J."/>
        </authorList>
    </citation>
    <scope>NUCLEOTIDE SEQUENCE [LARGE SCALE GENOMIC DNA]</scope>
    <source>
        <strain evidence="3">CBS 11374</strain>
    </source>
</reference>
<dbReference type="RefSeq" id="XP_062790407.1">
    <property type="nucleotide sequence ID" value="XM_062934356.1"/>
</dbReference>
<gene>
    <name evidence="3" type="ORF">IL334_002612</name>
</gene>
<dbReference type="EMBL" id="CP141883">
    <property type="protein sequence ID" value="WRT65667.1"/>
    <property type="molecule type" value="Genomic_DNA"/>
</dbReference>
<dbReference type="GeneID" id="87954743"/>